<reference evidence="2" key="1">
    <citation type="submission" date="2023-06" db="EMBL/GenBank/DDBJ databases">
        <title>Genome-scale phylogeny and comparative genomics of the fungal order Sordariales.</title>
        <authorList>
            <consortium name="Lawrence Berkeley National Laboratory"/>
            <person name="Hensen N."/>
            <person name="Bonometti L."/>
            <person name="Westerberg I."/>
            <person name="Brannstrom I.O."/>
            <person name="Guillou S."/>
            <person name="Cros-Aarteil S."/>
            <person name="Calhoun S."/>
            <person name="Haridas S."/>
            <person name="Kuo A."/>
            <person name="Mondo S."/>
            <person name="Pangilinan J."/>
            <person name="Riley R."/>
            <person name="Labutti K."/>
            <person name="Andreopoulos B."/>
            <person name="Lipzen A."/>
            <person name="Chen C."/>
            <person name="Yanf M."/>
            <person name="Daum C."/>
            <person name="Ng V."/>
            <person name="Clum A."/>
            <person name="Steindorff A."/>
            <person name="Ohm R."/>
            <person name="Martin F."/>
            <person name="Silar P."/>
            <person name="Natvig D."/>
            <person name="Lalanne C."/>
            <person name="Gautier V."/>
            <person name="Ament-Velasquez S.L."/>
            <person name="Kruys A."/>
            <person name="Hutchinson M.I."/>
            <person name="Powell A.J."/>
            <person name="Barry K."/>
            <person name="Miller A.N."/>
            <person name="Grigoriev I.V."/>
            <person name="Debuchy R."/>
            <person name="Gladieux P."/>
            <person name="Thoren M.H."/>
            <person name="Johannesson H."/>
        </authorList>
    </citation>
    <scope>NUCLEOTIDE SEQUENCE</scope>
    <source>
        <strain evidence="2">CBS 540.89</strain>
    </source>
</reference>
<proteinExistence type="predicted"/>
<organism evidence="2 3">
    <name type="scientific">Apiosordaria backusii</name>
    <dbReference type="NCBI Taxonomy" id="314023"/>
    <lineage>
        <taxon>Eukaryota</taxon>
        <taxon>Fungi</taxon>
        <taxon>Dikarya</taxon>
        <taxon>Ascomycota</taxon>
        <taxon>Pezizomycotina</taxon>
        <taxon>Sordariomycetes</taxon>
        <taxon>Sordariomycetidae</taxon>
        <taxon>Sordariales</taxon>
        <taxon>Lasiosphaeriaceae</taxon>
        <taxon>Apiosordaria</taxon>
    </lineage>
</organism>
<evidence type="ECO:0000313" key="2">
    <source>
        <dbReference type="EMBL" id="KAK0732537.1"/>
    </source>
</evidence>
<feature type="compositionally biased region" description="Basic and acidic residues" evidence="1">
    <location>
        <begin position="139"/>
        <end position="152"/>
    </location>
</feature>
<dbReference type="InterPro" id="IPR012338">
    <property type="entry name" value="Beta-lactam/transpept-like"/>
</dbReference>
<evidence type="ECO:0008006" key="4">
    <source>
        <dbReference type="Google" id="ProtNLM"/>
    </source>
</evidence>
<accession>A0AA40BE14</accession>
<evidence type="ECO:0000313" key="3">
    <source>
        <dbReference type="Proteomes" id="UP001172159"/>
    </source>
</evidence>
<name>A0AA40BE14_9PEZI</name>
<protein>
    <recommendedName>
        <fullName evidence="4">Beta-lactamase-related domain-containing protein</fullName>
    </recommendedName>
</protein>
<dbReference type="AlphaFoldDB" id="A0AA40BE14"/>
<dbReference type="SUPFAM" id="SSF56601">
    <property type="entry name" value="beta-lactamase/transpeptidase-like"/>
    <property type="match status" value="1"/>
</dbReference>
<keyword evidence="3" id="KW-1185">Reference proteome</keyword>
<comment type="caution">
    <text evidence="2">The sequence shown here is derived from an EMBL/GenBank/DDBJ whole genome shotgun (WGS) entry which is preliminary data.</text>
</comment>
<gene>
    <name evidence="2" type="ORF">B0T21DRAFT_412710</name>
</gene>
<dbReference type="Proteomes" id="UP001172159">
    <property type="component" value="Unassembled WGS sequence"/>
</dbReference>
<feature type="region of interest" description="Disordered" evidence="1">
    <location>
        <begin position="131"/>
        <end position="152"/>
    </location>
</feature>
<evidence type="ECO:0000256" key="1">
    <source>
        <dbReference type="SAM" id="MobiDB-lite"/>
    </source>
</evidence>
<sequence>MARMPIIGTSEHPRIALYHHGMLIGFNNAVYLFPETETAVLLLSNSVAINDGPDWIGHLIIQTLFNDTIQHDYLALARDTLAFGLESYNRIENEFKAELYFNEAKTFFMEISMKGEDLWLNLQGNAVENKDLPGNGMELTKEPSLKTEHHEL</sequence>
<dbReference type="EMBL" id="JAUKTV010000008">
    <property type="protein sequence ID" value="KAK0732537.1"/>
    <property type="molecule type" value="Genomic_DNA"/>
</dbReference>